<gene>
    <name evidence="7" type="ORF">PBRA_000207</name>
    <name evidence="8" type="ORF">PLBR_LOCUS3985</name>
</gene>
<dbReference type="AlphaFoldDB" id="A0A0G4IH59"/>
<evidence type="ECO:0000256" key="2">
    <source>
        <dbReference type="ARBA" id="ARBA00022801"/>
    </source>
</evidence>
<dbReference type="Proteomes" id="UP000039324">
    <property type="component" value="Unassembled WGS sequence"/>
</dbReference>
<dbReference type="OrthoDB" id="550577at2759"/>
<evidence type="ECO:0000256" key="1">
    <source>
        <dbReference type="ARBA" id="ARBA00008061"/>
    </source>
</evidence>
<comment type="similarity">
    <text evidence="1">Belongs to the glycosyl hydrolase 13 family.</text>
</comment>
<organism evidence="7 9">
    <name type="scientific">Plasmodiophora brassicae</name>
    <name type="common">Clubroot disease agent</name>
    <dbReference type="NCBI Taxonomy" id="37360"/>
    <lineage>
        <taxon>Eukaryota</taxon>
        <taxon>Sar</taxon>
        <taxon>Rhizaria</taxon>
        <taxon>Endomyxa</taxon>
        <taxon>Phytomyxea</taxon>
        <taxon>Plasmodiophorida</taxon>
        <taxon>Plasmodiophoridae</taxon>
        <taxon>Plasmodiophora</taxon>
    </lineage>
</organism>
<dbReference type="EMBL" id="CDSF01000001">
    <property type="protein sequence ID" value="CEO94422.1"/>
    <property type="molecule type" value="Genomic_DNA"/>
</dbReference>
<evidence type="ECO:0000313" key="8">
    <source>
        <dbReference type="EMBL" id="SPQ96770.1"/>
    </source>
</evidence>
<dbReference type="SUPFAM" id="SSF51445">
    <property type="entry name" value="(Trans)glycosidases"/>
    <property type="match status" value="1"/>
</dbReference>
<dbReference type="Gene3D" id="2.60.40.1180">
    <property type="entry name" value="Golgi alpha-mannosidase II"/>
    <property type="match status" value="1"/>
</dbReference>
<dbReference type="GO" id="GO:0005975">
    <property type="term" value="P:carbohydrate metabolic process"/>
    <property type="evidence" value="ECO:0007669"/>
    <property type="project" value="InterPro"/>
</dbReference>
<reference evidence="7 9" key="1">
    <citation type="submission" date="2015-02" db="EMBL/GenBank/DDBJ databases">
        <authorList>
            <person name="Chooi Y.-H."/>
        </authorList>
    </citation>
    <scope>NUCLEOTIDE SEQUENCE [LARGE SCALE GENOMIC DNA]</scope>
    <source>
        <strain evidence="7">E3</strain>
    </source>
</reference>
<dbReference type="GO" id="GO:0004556">
    <property type="term" value="F:alpha-amylase activity"/>
    <property type="evidence" value="ECO:0007669"/>
    <property type="project" value="InterPro"/>
</dbReference>
<evidence type="ECO:0000256" key="3">
    <source>
        <dbReference type="ARBA" id="ARBA00023295"/>
    </source>
</evidence>
<keyword evidence="2" id="KW-0378">Hydrolase</keyword>
<dbReference type="InterPro" id="IPR006047">
    <property type="entry name" value="GH13_cat_dom"/>
</dbReference>
<proteinExistence type="inferred from homology"/>
<keyword evidence="9" id="KW-1185">Reference proteome</keyword>
<dbReference type="EMBL" id="OVEO01000006">
    <property type="protein sequence ID" value="SPQ96770.1"/>
    <property type="molecule type" value="Genomic_DNA"/>
</dbReference>
<evidence type="ECO:0000259" key="6">
    <source>
        <dbReference type="SMART" id="SM00810"/>
    </source>
</evidence>
<dbReference type="PANTHER" id="PTHR43447">
    <property type="entry name" value="ALPHA-AMYLASE"/>
    <property type="match status" value="1"/>
</dbReference>
<dbReference type="Pfam" id="PF00128">
    <property type="entry name" value="Alpha-amylase"/>
    <property type="match status" value="1"/>
</dbReference>
<evidence type="ECO:0000313" key="10">
    <source>
        <dbReference type="Proteomes" id="UP000290189"/>
    </source>
</evidence>
<evidence type="ECO:0000256" key="4">
    <source>
        <dbReference type="SAM" id="SignalP"/>
    </source>
</evidence>
<geneLocation type="mitochondrion" evidence="8"/>
<protein>
    <recommendedName>
        <fullName evidence="11">Alpha-amylase</fullName>
    </recommendedName>
</protein>
<dbReference type="Proteomes" id="UP000290189">
    <property type="component" value="Unassembled WGS sequence"/>
</dbReference>
<dbReference type="SUPFAM" id="SSF51011">
    <property type="entry name" value="Glycosyl hydrolase domain"/>
    <property type="match status" value="1"/>
</dbReference>
<keyword evidence="8" id="KW-0496">Mitochondrion</keyword>
<dbReference type="Pfam" id="PF07821">
    <property type="entry name" value="Alpha-amyl_C2"/>
    <property type="match status" value="1"/>
</dbReference>
<feature type="domain" description="Glycosyl hydrolase family 13 catalytic" evidence="5">
    <location>
        <begin position="20"/>
        <end position="346"/>
    </location>
</feature>
<evidence type="ECO:0000313" key="7">
    <source>
        <dbReference type="EMBL" id="CEO94422.1"/>
    </source>
</evidence>
<dbReference type="OMA" id="PCELACT"/>
<dbReference type="SMART" id="SM00810">
    <property type="entry name" value="Alpha-amyl_C2"/>
    <property type="match status" value="1"/>
</dbReference>
<dbReference type="InterPro" id="IPR017853">
    <property type="entry name" value="GH"/>
</dbReference>
<sequence>MSLAPAVVVVSLLVAIAQSQVYLQTFDWESISDRPGHMRYLKTQVSSWASAGFHGAWLPPQSESVDAQGYIPQRWYRLVDHDSLVALLQDMNSRGMVGIADIVINHRGAPHVDPCTHEYTAFQEPDMGNWAIVADDYKCNSGDRFCPGDCGCGNFDTGDNFCPSPDLDHTNDGVRRLVKEYLHWLKSVGFKGWRFDMAIGYDARFNAEYVRDSQPEFSVGEVWSDTDRVWAWIQGAQQQSSAFDFPYRSELKSAVTSNDYSWLKFTGIVSRNSLYACTFLDNHDTARDDRFGDRPQIVQGYAVILTHPGTPFVFWKDWEDDYVREPVQALMDVRASSGISSTSPLYIDVARHGLYAAYVHGGKGTVAVKTGSDDWIPNPQHEYSLYTSGHNFAVWVRTAT</sequence>
<feature type="signal peptide" evidence="4">
    <location>
        <begin position="1"/>
        <end position="19"/>
    </location>
</feature>
<dbReference type="SMART" id="SM00642">
    <property type="entry name" value="Aamy"/>
    <property type="match status" value="1"/>
</dbReference>
<dbReference type="SMR" id="A0A0G4IH59"/>
<evidence type="ECO:0000313" key="9">
    <source>
        <dbReference type="Proteomes" id="UP000039324"/>
    </source>
</evidence>
<name>A0A0G4IH59_PLABS</name>
<accession>A0A0G4IH59</accession>
<feature type="chain" id="PRO_5033223245" description="Alpha-amylase" evidence="4">
    <location>
        <begin position="20"/>
        <end position="400"/>
    </location>
</feature>
<keyword evidence="4" id="KW-0732">Signal</keyword>
<feature type="domain" description="Alpha-amylase C-terminal beta-sheet" evidence="6">
    <location>
        <begin position="335"/>
        <end position="397"/>
    </location>
</feature>
<evidence type="ECO:0000259" key="5">
    <source>
        <dbReference type="SMART" id="SM00642"/>
    </source>
</evidence>
<reference evidence="8 10" key="2">
    <citation type="submission" date="2018-03" db="EMBL/GenBank/DDBJ databases">
        <authorList>
            <person name="Fogelqvist J."/>
        </authorList>
    </citation>
    <scope>NUCLEOTIDE SEQUENCE [LARGE SCALE GENOMIC DNA]</scope>
</reference>
<dbReference type="Gene3D" id="3.20.20.80">
    <property type="entry name" value="Glycosidases"/>
    <property type="match status" value="1"/>
</dbReference>
<dbReference type="STRING" id="37360.A0A0G4IH59"/>
<dbReference type="InterPro" id="IPR013780">
    <property type="entry name" value="Glyco_hydro_b"/>
</dbReference>
<dbReference type="InterPro" id="IPR012850">
    <property type="entry name" value="A-amylase_bs_C"/>
</dbReference>
<keyword evidence="3" id="KW-0326">Glycosidase</keyword>
<evidence type="ECO:0008006" key="11">
    <source>
        <dbReference type="Google" id="ProtNLM"/>
    </source>
</evidence>
<dbReference type="GO" id="GO:0005509">
    <property type="term" value="F:calcium ion binding"/>
    <property type="evidence" value="ECO:0007669"/>
    <property type="project" value="InterPro"/>
</dbReference>